<evidence type="ECO:0000313" key="1">
    <source>
        <dbReference type="EMBL" id="KAJ4704341.1"/>
    </source>
</evidence>
<organism evidence="1 2">
    <name type="scientific">Melia azedarach</name>
    <name type="common">Chinaberry tree</name>
    <dbReference type="NCBI Taxonomy" id="155640"/>
    <lineage>
        <taxon>Eukaryota</taxon>
        <taxon>Viridiplantae</taxon>
        <taxon>Streptophyta</taxon>
        <taxon>Embryophyta</taxon>
        <taxon>Tracheophyta</taxon>
        <taxon>Spermatophyta</taxon>
        <taxon>Magnoliopsida</taxon>
        <taxon>eudicotyledons</taxon>
        <taxon>Gunneridae</taxon>
        <taxon>Pentapetalae</taxon>
        <taxon>rosids</taxon>
        <taxon>malvids</taxon>
        <taxon>Sapindales</taxon>
        <taxon>Meliaceae</taxon>
        <taxon>Melia</taxon>
    </lineage>
</organism>
<reference evidence="1 2" key="1">
    <citation type="journal article" date="2023" name="Science">
        <title>Complex scaffold remodeling in plant triterpene biosynthesis.</title>
        <authorList>
            <person name="De La Pena R."/>
            <person name="Hodgson H."/>
            <person name="Liu J.C."/>
            <person name="Stephenson M.J."/>
            <person name="Martin A.C."/>
            <person name="Owen C."/>
            <person name="Harkess A."/>
            <person name="Leebens-Mack J."/>
            <person name="Jimenez L.E."/>
            <person name="Osbourn A."/>
            <person name="Sattely E.S."/>
        </authorList>
    </citation>
    <scope>NUCLEOTIDE SEQUENCE [LARGE SCALE GENOMIC DNA]</scope>
    <source>
        <strain evidence="2">cv. JPN11</strain>
        <tissue evidence="1">Leaf</tissue>
    </source>
</reference>
<accession>A0ACC1WYW3</accession>
<name>A0ACC1WYW3_MELAZ</name>
<comment type="caution">
    <text evidence="1">The sequence shown here is derived from an EMBL/GenBank/DDBJ whole genome shotgun (WGS) entry which is preliminary data.</text>
</comment>
<proteinExistence type="predicted"/>
<dbReference type="Proteomes" id="UP001164539">
    <property type="component" value="Chromosome 12"/>
</dbReference>
<protein>
    <submittedName>
        <fullName evidence="1">Receptor-like kinase</fullName>
    </submittedName>
</protein>
<evidence type="ECO:0000313" key="2">
    <source>
        <dbReference type="Proteomes" id="UP001164539"/>
    </source>
</evidence>
<dbReference type="EMBL" id="CM051405">
    <property type="protein sequence ID" value="KAJ4704341.1"/>
    <property type="molecule type" value="Genomic_DNA"/>
</dbReference>
<sequence length="830" mass="89996">MFMENPCCHLNQFGNSRHLFICTQLFLFIVLAFTSQVVAGRSWDGVIVTQADYQALRAIKHDLIDSRGVLRSWNVSGLGACSGGWAGIKCVKGQVIAIQLPWRGLGGRISEKIGQLQALRKLSLHDNLLVGPVPWSLGFLPNLRGVYLFNNRLSGSIPPSIGNCHNLQTLDLSNNALVGTIPPSLANSTRLYRLNLSYNSVLGSIPISLTRLPSLTVVALQHNNISGFIPDTWGVSAANNSYQLQFLTLDHNLITGTIPVSLSKLGLLQDISLSHNKIFGTIPDELGNIYKLQNLDLSYNAINGSFPVTFTNLISLVSLNLENNRLDNKIPEGLERLQNLTVLNLKNNQFKGRIPETIGNISGISQLDLSENNFTGEIPTSLASLANLTSFNVAYNNLSGPVPSLLSKKFNSSSFVGNIQLCGYSPSTTCPSPAPISLPPPPVEAPKHHHGRKLSTKDIILIAVGALLAVLLILCCILLFCLMRKRAALKEKNGKSTAQKAVERAVPKAGTEVESGGEMGGKLVHFDGPFLFTADDLLCATAEIMGKSTYGTAYKATLEDGSQVAVKRLREKTTKGQKEFEAEAAALGKIRHPNLLALRAYYLGPKGEKLLVFDYMPKGSLASFLHARGPEAIINWPTRMDIIIGIGRGMNYLHTEENMIHGNLTSSNILLDDQTNPHIADFGLSRLMTAAANTNVIATAGTQGYRAPELSKLKNANTKTDVYSLGVIILELLTGKSPGEPMNGMDLPQWVASIVKEEWTNEVFDLELMRDAPTIGDELLNTLKLALHCVDPSPAARPEVQQVLQQLEEIKPELATGSGDDGAKVPSTTE</sequence>
<keyword evidence="2" id="KW-1185">Reference proteome</keyword>
<gene>
    <name evidence="1" type="ORF">OWV82_021266</name>
</gene>